<organism evidence="12 13">
    <name type="scientific">Canna indica</name>
    <name type="common">Indian-shot</name>
    <dbReference type="NCBI Taxonomy" id="4628"/>
    <lineage>
        <taxon>Eukaryota</taxon>
        <taxon>Viridiplantae</taxon>
        <taxon>Streptophyta</taxon>
        <taxon>Embryophyta</taxon>
        <taxon>Tracheophyta</taxon>
        <taxon>Spermatophyta</taxon>
        <taxon>Magnoliopsida</taxon>
        <taxon>Liliopsida</taxon>
        <taxon>Zingiberales</taxon>
        <taxon>Cannaceae</taxon>
        <taxon>Canna</taxon>
    </lineage>
</organism>
<evidence type="ECO:0000313" key="13">
    <source>
        <dbReference type="Proteomes" id="UP001327560"/>
    </source>
</evidence>
<dbReference type="InterPro" id="IPR004305">
    <property type="entry name" value="Thiaminase-2/PQQC"/>
</dbReference>
<dbReference type="GO" id="GO:0009228">
    <property type="term" value="P:thiamine biosynthetic process"/>
    <property type="evidence" value="ECO:0007669"/>
    <property type="project" value="UniProtKB-KW"/>
</dbReference>
<dbReference type="PANTHER" id="PTHR43198">
    <property type="entry name" value="BIFUNCTIONAL TH2 PROTEIN"/>
    <property type="match status" value="1"/>
</dbReference>
<comment type="catalytic activity">
    <reaction evidence="1">
        <text>4-amino-5-aminomethyl-2-methylpyrimidine + H2O = 4-amino-5-hydroxymethyl-2-methylpyrimidine + NH4(+)</text>
        <dbReference type="Rhea" id="RHEA:31799"/>
        <dbReference type="ChEBI" id="CHEBI:15377"/>
        <dbReference type="ChEBI" id="CHEBI:16892"/>
        <dbReference type="ChEBI" id="CHEBI:28938"/>
        <dbReference type="ChEBI" id="CHEBI:63416"/>
        <dbReference type="EC" id="3.5.99.2"/>
    </reaction>
</comment>
<evidence type="ECO:0000313" key="12">
    <source>
        <dbReference type="EMBL" id="WOL10277.1"/>
    </source>
</evidence>
<evidence type="ECO:0000256" key="9">
    <source>
        <dbReference type="ARBA" id="ARBA00079571"/>
    </source>
</evidence>
<keyword evidence="4" id="KW-0378">Hydrolase</keyword>
<proteinExistence type="inferred from homology"/>
<reference evidence="12 13" key="1">
    <citation type="submission" date="2023-10" db="EMBL/GenBank/DDBJ databases">
        <title>Chromosome-scale genome assembly provides insights into flower coloration mechanisms of Canna indica.</title>
        <authorList>
            <person name="Li C."/>
        </authorList>
    </citation>
    <scope>NUCLEOTIDE SEQUENCE [LARGE SCALE GENOMIC DNA]</scope>
    <source>
        <tissue evidence="12">Flower</tissue>
    </source>
</reference>
<name>A0AAQ3KQL2_9LILI</name>
<evidence type="ECO:0000259" key="11">
    <source>
        <dbReference type="Pfam" id="PF03070"/>
    </source>
</evidence>
<dbReference type="PANTHER" id="PTHR43198:SF5">
    <property type="entry name" value="BIFUNCTIONAL TENA-E PROTEIN"/>
    <property type="match status" value="1"/>
</dbReference>
<dbReference type="SUPFAM" id="SSF48613">
    <property type="entry name" value="Heme oxygenase-like"/>
    <property type="match status" value="1"/>
</dbReference>
<evidence type="ECO:0000256" key="8">
    <source>
        <dbReference type="ARBA" id="ARBA00077314"/>
    </source>
</evidence>
<dbReference type="GO" id="GO:0005829">
    <property type="term" value="C:cytosol"/>
    <property type="evidence" value="ECO:0007669"/>
    <property type="project" value="TreeGrafter"/>
</dbReference>
<dbReference type="FunFam" id="1.20.910.10:FF:000007">
    <property type="entry name" value="Bifunctional TENA-E protein"/>
    <property type="match status" value="1"/>
</dbReference>
<gene>
    <name evidence="12" type="ORF">Cni_G19032</name>
</gene>
<comment type="similarity">
    <text evidence="7">Belongs to the thiaminase-2 family.</text>
</comment>
<evidence type="ECO:0000256" key="7">
    <source>
        <dbReference type="ARBA" id="ARBA00060919"/>
    </source>
</evidence>
<dbReference type="GO" id="GO:0050334">
    <property type="term" value="F:thiaminase activity"/>
    <property type="evidence" value="ECO:0007669"/>
    <property type="project" value="UniProtKB-EC"/>
</dbReference>
<evidence type="ECO:0000256" key="5">
    <source>
        <dbReference type="ARBA" id="ARBA00022977"/>
    </source>
</evidence>
<dbReference type="InterPro" id="IPR050967">
    <property type="entry name" value="Thiamine_Salvage_TenA"/>
</dbReference>
<evidence type="ECO:0000256" key="6">
    <source>
        <dbReference type="ARBA" id="ARBA00023157"/>
    </source>
</evidence>
<accession>A0AAQ3KQL2</accession>
<keyword evidence="5" id="KW-0784">Thiamine biosynthesis</keyword>
<feature type="domain" description="Thiaminase-2/PQQC" evidence="11">
    <location>
        <begin position="25"/>
        <end position="228"/>
    </location>
</feature>
<evidence type="ECO:0000256" key="3">
    <source>
        <dbReference type="ARBA" id="ARBA00012684"/>
    </source>
</evidence>
<dbReference type="EC" id="3.5.99.2" evidence="3"/>
<evidence type="ECO:0000256" key="10">
    <source>
        <dbReference type="ARBA" id="ARBA00082825"/>
    </source>
</evidence>
<keyword evidence="13" id="KW-1185">Reference proteome</keyword>
<comment type="pathway">
    <text evidence="2">Cofactor biosynthesis; thiamine diphosphate biosynthesis.</text>
</comment>
<dbReference type="CDD" id="cd19357">
    <property type="entry name" value="TenA_E_At3g16990-like"/>
    <property type="match status" value="1"/>
</dbReference>
<dbReference type="AlphaFoldDB" id="A0AAQ3KQL2"/>
<dbReference type="Gene3D" id="1.20.910.10">
    <property type="entry name" value="Heme oxygenase-like"/>
    <property type="match status" value="1"/>
</dbReference>
<evidence type="ECO:0000256" key="4">
    <source>
        <dbReference type="ARBA" id="ARBA00022801"/>
    </source>
</evidence>
<dbReference type="EMBL" id="CP136895">
    <property type="protein sequence ID" value="WOL10277.1"/>
    <property type="molecule type" value="Genomic_DNA"/>
</dbReference>
<evidence type="ECO:0000256" key="1">
    <source>
        <dbReference type="ARBA" id="ARBA00001881"/>
    </source>
</evidence>
<evidence type="ECO:0000256" key="2">
    <source>
        <dbReference type="ARBA" id="ARBA00004948"/>
    </source>
</evidence>
<keyword evidence="6" id="KW-1015">Disulfide bond</keyword>
<dbReference type="Proteomes" id="UP001327560">
    <property type="component" value="Chromosome 6"/>
</dbReference>
<sequence>MEGGSSGSDGGGGGMGKTATWMKLHSPMYDRATRHPFILGISDGSVDLSAFKRWLAQDYIFVREFVPFLASILLKACKHSDDESDMEVLLGGMAALSDELAWFRKEASKWDVNLAGVIPQKANMDYCSFLQSLMLPEVDYAVVITAFWAIETVYQESFSLCLHSSSKTPEELMETCQRWGNTSFGHYCRSLQKIADRCLEKAPSDIIKRAEEAFIRVLEHEINFWNMSFAE</sequence>
<protein>
    <recommendedName>
        <fullName evidence="3">aminopyrimidine aminohydrolase</fullName>
        <ecNumber evidence="3">3.5.99.2</ecNumber>
    </recommendedName>
    <alternativeName>
        <fullName evidence="9">Aminopyrimidine aminohydrolase</fullName>
    </alternativeName>
    <alternativeName>
        <fullName evidence="10">Formylaminopyrimidine amidohydrolase</fullName>
    </alternativeName>
    <alternativeName>
        <fullName evidence="8">Formylaminopyrimidine deformylase</fullName>
    </alternativeName>
</protein>
<dbReference type="InterPro" id="IPR016084">
    <property type="entry name" value="Haem_Oase-like_multi-hlx"/>
</dbReference>
<dbReference type="Pfam" id="PF03070">
    <property type="entry name" value="TENA_THI-4"/>
    <property type="match status" value="1"/>
</dbReference>